<gene>
    <name evidence="1" type="ORF">DT076_14415</name>
</gene>
<dbReference type="EMBL" id="QOUI01000009">
    <property type="protein sequence ID" value="RCK68772.1"/>
    <property type="molecule type" value="Genomic_DNA"/>
</dbReference>
<protein>
    <submittedName>
        <fullName evidence="1">Uncharacterized protein</fullName>
    </submittedName>
</protein>
<keyword evidence="2" id="KW-1185">Reference proteome</keyword>
<name>A0A367YUS5_9ACTN</name>
<sequence length="116" mass="12820">MEFETLVDVESTDPLHLELSTDSGETWAPLPWTLDGTPVTGPYAASGLRQWQHAEAALPSGRVQVRWRQTTDASLSGRGVHLDDIRLTLGRGQAQVGTEDAPWRLVADDGWERVTR</sequence>
<evidence type="ECO:0000313" key="1">
    <source>
        <dbReference type="EMBL" id="RCK68772.1"/>
    </source>
</evidence>
<reference evidence="1 2" key="1">
    <citation type="submission" date="2018-07" db="EMBL/GenBank/DDBJ databases">
        <title>Desertimonas flava gen. nov. sp. nov.</title>
        <authorList>
            <person name="Liu S."/>
        </authorList>
    </citation>
    <scope>NUCLEOTIDE SEQUENCE [LARGE SCALE GENOMIC DNA]</scope>
    <source>
        <strain evidence="1 2">16Sb5-5</strain>
    </source>
</reference>
<accession>A0A367YUS5</accession>
<dbReference type="RefSeq" id="WP_114127397.1">
    <property type="nucleotide sequence ID" value="NZ_QOUI01000009.1"/>
</dbReference>
<evidence type="ECO:0000313" key="2">
    <source>
        <dbReference type="Proteomes" id="UP000252770"/>
    </source>
</evidence>
<dbReference type="AlphaFoldDB" id="A0A367YUS5"/>
<proteinExistence type="predicted"/>
<comment type="caution">
    <text evidence="1">The sequence shown here is derived from an EMBL/GenBank/DDBJ whole genome shotgun (WGS) entry which is preliminary data.</text>
</comment>
<dbReference type="Proteomes" id="UP000252770">
    <property type="component" value="Unassembled WGS sequence"/>
</dbReference>
<organism evidence="1 2">
    <name type="scientific">Desertihabitans brevis</name>
    <dbReference type="NCBI Taxonomy" id="2268447"/>
    <lineage>
        <taxon>Bacteria</taxon>
        <taxon>Bacillati</taxon>
        <taxon>Actinomycetota</taxon>
        <taxon>Actinomycetes</taxon>
        <taxon>Propionibacteriales</taxon>
        <taxon>Propionibacteriaceae</taxon>
        <taxon>Desertihabitans</taxon>
    </lineage>
</organism>
<dbReference type="Gene3D" id="2.60.120.260">
    <property type="entry name" value="Galactose-binding domain-like"/>
    <property type="match status" value="1"/>
</dbReference>